<dbReference type="PANTHER" id="PTHR24351">
    <property type="entry name" value="RIBOSOMAL PROTEIN S6 KINASE"/>
    <property type="match status" value="1"/>
</dbReference>
<dbReference type="InterPro" id="IPR000719">
    <property type="entry name" value="Prot_kinase_dom"/>
</dbReference>
<evidence type="ECO:0000313" key="9">
    <source>
        <dbReference type="Proteomes" id="UP000501130"/>
    </source>
</evidence>
<dbReference type="PROSITE" id="PS51746">
    <property type="entry name" value="PPM_2"/>
    <property type="match status" value="1"/>
</dbReference>
<dbReference type="PROSITE" id="PS00108">
    <property type="entry name" value="PROTEIN_KINASE_ST"/>
    <property type="match status" value="1"/>
</dbReference>
<reference evidence="8 9" key="1">
    <citation type="submission" date="2020-05" db="EMBL/GenBank/DDBJ databases">
        <title>Compete genome of Limnobacter sp. SAORIC-580.</title>
        <authorList>
            <person name="Song J."/>
            <person name="Cho J.-C."/>
        </authorList>
    </citation>
    <scope>NUCLEOTIDE SEQUENCE [LARGE SCALE GENOMIC DNA]</scope>
    <source>
        <strain evidence="8 9">SAORIC-580</strain>
    </source>
</reference>
<dbReference type="Proteomes" id="UP000501130">
    <property type="component" value="Chromosome"/>
</dbReference>
<dbReference type="CDD" id="cd00143">
    <property type="entry name" value="PP2Cc"/>
    <property type="match status" value="1"/>
</dbReference>
<protein>
    <submittedName>
        <fullName evidence="8">Bifunctional protein-serine/threonine kinase/phosphatase</fullName>
    </submittedName>
</protein>
<gene>
    <name evidence="8" type="ORF">HKT17_08455</name>
</gene>
<feature type="domain" description="Protein kinase" evidence="6">
    <location>
        <begin position="269"/>
        <end position="530"/>
    </location>
</feature>
<dbReference type="CDD" id="cd14014">
    <property type="entry name" value="STKc_PknB_like"/>
    <property type="match status" value="1"/>
</dbReference>
<keyword evidence="9" id="KW-1185">Reference proteome</keyword>
<dbReference type="InterPro" id="IPR008271">
    <property type="entry name" value="Ser/Thr_kinase_AS"/>
</dbReference>
<dbReference type="GO" id="GO:0016301">
    <property type="term" value="F:kinase activity"/>
    <property type="evidence" value="ECO:0007669"/>
    <property type="project" value="UniProtKB-KW"/>
</dbReference>
<feature type="domain" description="PPM-type phosphatase" evidence="7">
    <location>
        <begin position="8"/>
        <end position="236"/>
    </location>
</feature>
<keyword evidence="2" id="KW-0808">Transferase</keyword>
<organism evidence="8 9">
    <name type="scientific">Limnobacter profundi</name>
    <dbReference type="NCBI Taxonomy" id="2732163"/>
    <lineage>
        <taxon>Bacteria</taxon>
        <taxon>Pseudomonadati</taxon>
        <taxon>Pseudomonadota</taxon>
        <taxon>Betaproteobacteria</taxon>
        <taxon>Burkholderiales</taxon>
        <taxon>Burkholderiaceae</taxon>
        <taxon>Limnobacter</taxon>
    </lineage>
</organism>
<dbReference type="InterPro" id="IPR011009">
    <property type="entry name" value="Kinase-like_dom_sf"/>
</dbReference>
<evidence type="ECO:0000256" key="4">
    <source>
        <dbReference type="ARBA" id="ARBA00022777"/>
    </source>
</evidence>
<keyword evidence="1" id="KW-0723">Serine/threonine-protein kinase</keyword>
<dbReference type="Gene3D" id="3.60.40.10">
    <property type="entry name" value="PPM-type phosphatase domain"/>
    <property type="match status" value="1"/>
</dbReference>
<dbReference type="SMART" id="SM00332">
    <property type="entry name" value="PP2Cc"/>
    <property type="match status" value="1"/>
</dbReference>
<keyword evidence="3" id="KW-0547">Nucleotide-binding</keyword>
<dbReference type="SMART" id="SM00220">
    <property type="entry name" value="S_TKc"/>
    <property type="match status" value="1"/>
</dbReference>
<evidence type="ECO:0000256" key="2">
    <source>
        <dbReference type="ARBA" id="ARBA00022679"/>
    </source>
</evidence>
<name>A0ABX6N5R9_9BURK</name>
<dbReference type="Gene3D" id="1.10.510.10">
    <property type="entry name" value="Transferase(Phosphotransferase) domain 1"/>
    <property type="match status" value="1"/>
</dbReference>
<evidence type="ECO:0000259" key="6">
    <source>
        <dbReference type="PROSITE" id="PS50011"/>
    </source>
</evidence>
<keyword evidence="5" id="KW-0067">ATP-binding</keyword>
<evidence type="ECO:0000256" key="5">
    <source>
        <dbReference type="ARBA" id="ARBA00022840"/>
    </source>
</evidence>
<evidence type="ECO:0000256" key="3">
    <source>
        <dbReference type="ARBA" id="ARBA00022741"/>
    </source>
</evidence>
<dbReference type="Pfam" id="PF13672">
    <property type="entry name" value="PP2C_2"/>
    <property type="match status" value="1"/>
</dbReference>
<evidence type="ECO:0000313" key="8">
    <source>
        <dbReference type="EMBL" id="QJR29740.1"/>
    </source>
</evidence>
<sequence>MSSTLQVRFGGHSIAGQKPVNQDAFAAWCGQAESNLLKGAAAAIADGVSSCADSHVASQTAVTSFLDDYASTPYTWSVQKSARQIISGLNAWIYQQNTNRASHNDSLLTTFSAVVLKSNTLHCFHVGDSRVYHVRGDTIERLTQDHVRTERGQEYLSRALGADRHLELDYSTHELQVGDLVLLSTDGVHGVLKRSEMLDLITEHGTTDLELLAKSMVQAALHAGSDDNLTVLLMAIDALPHETLDEVHRKLTQLPIPPVLQVGNKIDGYEVFEIIFSGTRSHMYRVRDMETGEQFTLKTPSLNFSEDAMYLSGFVREEWVGQSVQHVNVMRTHVPKRPKQFLYYLGEYIEGINLREWMYDNPKPSVDAVRRIVKQVVAGLRAFQRADMVHQDIKPENIMIDATGCVKILDFGTVLIAGADELISPLDKSVPQGSVNYVAPEYLMGEVGTFKSDLFSLAVVVYEMLTGSLPFAEKAVKQLELKSYGEMRYIPANQARRDLPLWVEACLRKALQPNPRYRYDALSEFLQDLTVPNTKLEASVAKQPLIEKNPVLLWQVLAAILLVLNLMQLLIN</sequence>
<dbReference type="SUPFAM" id="SSF81606">
    <property type="entry name" value="PP2C-like"/>
    <property type="match status" value="1"/>
</dbReference>
<dbReference type="RefSeq" id="WP_171099279.1">
    <property type="nucleotide sequence ID" value="NZ_CP053084.1"/>
</dbReference>
<keyword evidence="4 8" id="KW-0418">Kinase</keyword>
<dbReference type="Pfam" id="PF00069">
    <property type="entry name" value="Pkinase"/>
    <property type="match status" value="1"/>
</dbReference>
<dbReference type="SMART" id="SM00331">
    <property type="entry name" value="PP2C_SIG"/>
    <property type="match status" value="1"/>
</dbReference>
<dbReference type="PROSITE" id="PS50011">
    <property type="entry name" value="PROTEIN_KINASE_DOM"/>
    <property type="match status" value="1"/>
</dbReference>
<dbReference type="InterPro" id="IPR036457">
    <property type="entry name" value="PPM-type-like_dom_sf"/>
</dbReference>
<accession>A0ABX6N5R9</accession>
<dbReference type="EMBL" id="CP053084">
    <property type="protein sequence ID" value="QJR29740.1"/>
    <property type="molecule type" value="Genomic_DNA"/>
</dbReference>
<proteinExistence type="predicted"/>
<dbReference type="SUPFAM" id="SSF56112">
    <property type="entry name" value="Protein kinase-like (PK-like)"/>
    <property type="match status" value="1"/>
</dbReference>
<evidence type="ECO:0000259" key="7">
    <source>
        <dbReference type="PROSITE" id="PS51746"/>
    </source>
</evidence>
<evidence type="ECO:0000256" key="1">
    <source>
        <dbReference type="ARBA" id="ARBA00022527"/>
    </source>
</evidence>
<dbReference type="InterPro" id="IPR001932">
    <property type="entry name" value="PPM-type_phosphatase-like_dom"/>
</dbReference>